<dbReference type="PROSITE" id="PS50104">
    <property type="entry name" value="TIR"/>
    <property type="match status" value="1"/>
</dbReference>
<gene>
    <name evidence="2" type="ORF">Thini_0325</name>
</gene>
<dbReference type="EMBL" id="JH651384">
    <property type="protein sequence ID" value="EIJ32983.1"/>
    <property type="molecule type" value="Genomic_DNA"/>
</dbReference>
<accession>A0A656HA16</accession>
<keyword evidence="3" id="KW-1185">Reference proteome</keyword>
<dbReference type="GO" id="GO:0007165">
    <property type="term" value="P:signal transduction"/>
    <property type="evidence" value="ECO:0007669"/>
    <property type="project" value="InterPro"/>
</dbReference>
<dbReference type="SUPFAM" id="SSF52200">
    <property type="entry name" value="Toll/Interleukin receptor TIR domain"/>
    <property type="match status" value="1"/>
</dbReference>
<proteinExistence type="predicted"/>
<dbReference type="InterPro" id="IPR000157">
    <property type="entry name" value="TIR_dom"/>
</dbReference>
<dbReference type="InterPro" id="IPR035897">
    <property type="entry name" value="Toll_tir_struct_dom_sf"/>
</dbReference>
<dbReference type="AlphaFoldDB" id="A0A656HA16"/>
<dbReference type="RefSeq" id="WP_002706946.1">
    <property type="nucleotide sequence ID" value="NZ_JH651384.1"/>
</dbReference>
<dbReference type="Gene3D" id="3.40.50.10140">
    <property type="entry name" value="Toll/interleukin-1 receptor homology (TIR) domain"/>
    <property type="match status" value="1"/>
</dbReference>
<evidence type="ECO:0000313" key="3">
    <source>
        <dbReference type="Proteomes" id="UP000005317"/>
    </source>
</evidence>
<feature type="domain" description="TIR" evidence="1">
    <location>
        <begin position="1"/>
        <end position="163"/>
    </location>
</feature>
<dbReference type="Pfam" id="PF13676">
    <property type="entry name" value="TIR_2"/>
    <property type="match status" value="1"/>
</dbReference>
<organism evidence="2 3">
    <name type="scientific">Thiothrix nivea (strain ATCC 35100 / DSM 5205 / JP2)</name>
    <dbReference type="NCBI Taxonomy" id="870187"/>
    <lineage>
        <taxon>Bacteria</taxon>
        <taxon>Pseudomonadati</taxon>
        <taxon>Pseudomonadota</taxon>
        <taxon>Gammaproteobacteria</taxon>
        <taxon>Thiotrichales</taxon>
        <taxon>Thiotrichaceae</taxon>
        <taxon>Thiothrix</taxon>
    </lineage>
</organism>
<sequence>MVPDIFVSYAHVDNQPFSGGEKGWITHFINNLRIEVSRRIGRAEHYQLWMDFRLKGSDELTPEIEQQLAKTDMLVILMSQGWLASEWCQRELDIFLQTHPDTVGRIFVVEVDSVETASKPERLHDLLSYRFWQQNDRDEIHQLGYPVPQKTDAEYFNRLVNLSHHLAQSVRAAKQAAPVVEVEDKPTVYVAPVNDSLFSQRESLISELRQFGIDVLPQNNTLEGNMDRDLARCSHFVQLLDAKWTMGIPFNQHFSADAAKKPILQWRDPNLDYMREGIFDEQKKLLEGKTVIASPLPDFIRRVRDAVLPKPPEPEPVERINGEKMIFVHASQDDFERAYQLAQVLRARGYGIALPRYQGDATRIRKSIERGYESCDILLMLQQKASADVVEDYLSDARAQTLKREVKPQILICQDDGAEELFFIPAGITMLGCNANFDDHCLEQFLAEVEK</sequence>
<dbReference type="Proteomes" id="UP000005317">
    <property type="component" value="Unassembled WGS sequence"/>
</dbReference>
<evidence type="ECO:0000259" key="1">
    <source>
        <dbReference type="PROSITE" id="PS50104"/>
    </source>
</evidence>
<reference evidence="3" key="1">
    <citation type="journal article" date="2011" name="Stand. Genomic Sci.">
        <title>Genome sequence of the filamentous, gliding Thiothrix nivea neotype strain (JP2(T)).</title>
        <authorList>
            <person name="Lapidus A."/>
            <person name="Nolan M."/>
            <person name="Lucas S."/>
            <person name="Glavina Del Rio T."/>
            <person name="Tice H."/>
            <person name="Cheng J.F."/>
            <person name="Tapia R."/>
            <person name="Han C."/>
            <person name="Goodwin L."/>
            <person name="Pitluck S."/>
            <person name="Liolios K."/>
            <person name="Pagani I."/>
            <person name="Ivanova N."/>
            <person name="Huntemann M."/>
            <person name="Mavromatis K."/>
            <person name="Mikhailova N."/>
            <person name="Pati A."/>
            <person name="Chen A."/>
            <person name="Palaniappan K."/>
            <person name="Land M."/>
            <person name="Brambilla E.M."/>
            <person name="Rohde M."/>
            <person name="Abt B."/>
            <person name="Verbarg S."/>
            <person name="Goker M."/>
            <person name="Bristow J."/>
            <person name="Eisen J.A."/>
            <person name="Markowitz V."/>
            <person name="Hugenholtz P."/>
            <person name="Kyrpides N.C."/>
            <person name="Klenk H.P."/>
            <person name="Woyke T."/>
        </authorList>
    </citation>
    <scope>NUCLEOTIDE SEQUENCE [LARGE SCALE GENOMIC DNA]</scope>
    <source>
        <strain evidence="3">ATCC 35100 / DSM 5205 / JP2</strain>
    </source>
</reference>
<protein>
    <recommendedName>
        <fullName evidence="1">TIR domain-containing protein</fullName>
    </recommendedName>
</protein>
<name>A0A656HA16_THINJ</name>
<evidence type="ECO:0000313" key="2">
    <source>
        <dbReference type="EMBL" id="EIJ32983.1"/>
    </source>
</evidence>